<dbReference type="Proteomes" id="UP001451571">
    <property type="component" value="Chromosome"/>
</dbReference>
<evidence type="ECO:0000313" key="3">
    <source>
        <dbReference type="Proteomes" id="UP001451571"/>
    </source>
</evidence>
<feature type="transmembrane region" description="Helical" evidence="1">
    <location>
        <begin position="57"/>
        <end position="78"/>
    </location>
</feature>
<dbReference type="EMBL" id="CP146256">
    <property type="protein sequence ID" value="XAH73239.1"/>
    <property type="molecule type" value="Genomic_DNA"/>
</dbReference>
<evidence type="ECO:0000313" key="2">
    <source>
        <dbReference type="EMBL" id="XAH73239.1"/>
    </source>
</evidence>
<dbReference type="InterPro" id="IPR010540">
    <property type="entry name" value="CmpB_TMEM229"/>
</dbReference>
<feature type="transmembrane region" description="Helical" evidence="1">
    <location>
        <begin position="128"/>
        <end position="153"/>
    </location>
</feature>
<dbReference type="RefSeq" id="WP_342756846.1">
    <property type="nucleotide sequence ID" value="NZ_CP146256.1"/>
</dbReference>
<organism evidence="2 3">
    <name type="scientific">Kineothrix sedimenti</name>
    <dbReference type="NCBI Taxonomy" id="3123317"/>
    <lineage>
        <taxon>Bacteria</taxon>
        <taxon>Bacillati</taxon>
        <taxon>Bacillota</taxon>
        <taxon>Clostridia</taxon>
        <taxon>Lachnospirales</taxon>
        <taxon>Lachnospiraceae</taxon>
        <taxon>Kineothrix</taxon>
    </lineage>
</organism>
<keyword evidence="1" id="KW-1133">Transmembrane helix</keyword>
<feature type="transmembrane region" description="Helical" evidence="1">
    <location>
        <begin position="85"/>
        <end position="104"/>
    </location>
</feature>
<sequence length="200" mass="23499">MNQKISYAELIRRKRNETYGFFFYTPLFFLLSFAGWLWEVLIYVVMEGEFVNRGVLFGPWLPIYGIGGLILSVVLGRYEYKPVRVFFISMLLSSVLEYLASWFLERTWGIRWWDYSNDFLNISGRICLWGSLMFGLSGWMLICYIIPYMRLLYRKIWKTEGGRKLLQLLCLALILLFTADATFAADFPNMGKSISYESPP</sequence>
<proteinExistence type="predicted"/>
<keyword evidence="3" id="KW-1185">Reference proteome</keyword>
<keyword evidence="1" id="KW-0812">Transmembrane</keyword>
<accession>A0ABZ3ESN9</accession>
<evidence type="ECO:0000256" key="1">
    <source>
        <dbReference type="SAM" id="Phobius"/>
    </source>
</evidence>
<feature type="transmembrane region" description="Helical" evidence="1">
    <location>
        <begin position="21"/>
        <end position="45"/>
    </location>
</feature>
<reference evidence="2 3" key="1">
    <citation type="submission" date="2024-02" db="EMBL/GenBank/DDBJ databases">
        <title>Bacterial strain from lacustrine sediment.</title>
        <authorList>
            <person name="Petit C."/>
            <person name="Fadhlaoui K."/>
        </authorList>
    </citation>
    <scope>NUCLEOTIDE SEQUENCE [LARGE SCALE GENOMIC DNA]</scope>
    <source>
        <strain evidence="2 3">IPX-CK</strain>
    </source>
</reference>
<gene>
    <name evidence="2" type="ORF">V6984_17275</name>
</gene>
<dbReference type="Pfam" id="PF06541">
    <property type="entry name" value="ABC_trans_CmpB"/>
    <property type="match status" value="1"/>
</dbReference>
<name>A0ABZ3ESN9_9FIRM</name>
<keyword evidence="1" id="KW-0472">Membrane</keyword>
<feature type="transmembrane region" description="Helical" evidence="1">
    <location>
        <begin position="165"/>
        <end position="185"/>
    </location>
</feature>
<protein>
    <submittedName>
        <fullName evidence="2">ABC transporter permease</fullName>
    </submittedName>
</protein>